<evidence type="ECO:0000259" key="1">
    <source>
        <dbReference type="PROSITE" id="PS50994"/>
    </source>
</evidence>
<dbReference type="PANTHER" id="PTHR48475:SF2">
    <property type="entry name" value="RIBONUCLEASE H"/>
    <property type="match status" value="1"/>
</dbReference>
<protein>
    <recommendedName>
        <fullName evidence="1">Integrase catalytic domain-containing protein</fullName>
    </recommendedName>
</protein>
<dbReference type="CDD" id="cd00303">
    <property type="entry name" value="retropepsin_like"/>
    <property type="match status" value="1"/>
</dbReference>
<dbReference type="AlphaFoldDB" id="A0A2N9FES3"/>
<accession>A0A2N9FES3</accession>
<dbReference type="PANTHER" id="PTHR48475">
    <property type="entry name" value="RIBONUCLEASE H"/>
    <property type="match status" value="1"/>
</dbReference>
<dbReference type="InterPro" id="IPR036397">
    <property type="entry name" value="RNaseH_sf"/>
</dbReference>
<reference evidence="2" key="1">
    <citation type="submission" date="2018-02" db="EMBL/GenBank/DDBJ databases">
        <authorList>
            <person name="Cohen D.B."/>
            <person name="Kent A.D."/>
        </authorList>
    </citation>
    <scope>NUCLEOTIDE SEQUENCE</scope>
</reference>
<feature type="domain" description="Integrase catalytic" evidence="1">
    <location>
        <begin position="560"/>
        <end position="724"/>
    </location>
</feature>
<dbReference type="Gene3D" id="2.40.70.10">
    <property type="entry name" value="Acid Proteases"/>
    <property type="match status" value="1"/>
</dbReference>
<proteinExistence type="predicted"/>
<dbReference type="Gene3D" id="3.30.420.10">
    <property type="entry name" value="Ribonuclease H-like superfamily/Ribonuclease H"/>
    <property type="match status" value="2"/>
</dbReference>
<dbReference type="InterPro" id="IPR043502">
    <property type="entry name" value="DNA/RNA_pol_sf"/>
</dbReference>
<dbReference type="SUPFAM" id="SSF56672">
    <property type="entry name" value="DNA/RNA polymerases"/>
    <property type="match status" value="1"/>
</dbReference>
<dbReference type="InterPro" id="IPR001584">
    <property type="entry name" value="Integrase_cat-core"/>
</dbReference>
<name>A0A2N9FES3_FAGSY</name>
<dbReference type="GO" id="GO:0004523">
    <property type="term" value="F:RNA-DNA hybrid ribonuclease activity"/>
    <property type="evidence" value="ECO:0007669"/>
    <property type="project" value="InterPro"/>
</dbReference>
<dbReference type="Gene3D" id="3.30.70.270">
    <property type="match status" value="1"/>
</dbReference>
<dbReference type="InterPro" id="IPR002156">
    <property type="entry name" value="RNaseH_domain"/>
</dbReference>
<organism evidence="2">
    <name type="scientific">Fagus sylvatica</name>
    <name type="common">Beechnut</name>
    <dbReference type="NCBI Taxonomy" id="28930"/>
    <lineage>
        <taxon>Eukaryota</taxon>
        <taxon>Viridiplantae</taxon>
        <taxon>Streptophyta</taxon>
        <taxon>Embryophyta</taxon>
        <taxon>Tracheophyta</taxon>
        <taxon>Spermatophyta</taxon>
        <taxon>Magnoliopsida</taxon>
        <taxon>eudicotyledons</taxon>
        <taxon>Gunneridae</taxon>
        <taxon>Pentapetalae</taxon>
        <taxon>rosids</taxon>
        <taxon>fabids</taxon>
        <taxon>Fagales</taxon>
        <taxon>Fagaceae</taxon>
        <taxon>Fagus</taxon>
    </lineage>
</organism>
<dbReference type="GO" id="GO:0003676">
    <property type="term" value="F:nucleic acid binding"/>
    <property type="evidence" value="ECO:0007669"/>
    <property type="project" value="InterPro"/>
</dbReference>
<dbReference type="SUPFAM" id="SSF53098">
    <property type="entry name" value="Ribonuclease H-like"/>
    <property type="match status" value="1"/>
</dbReference>
<evidence type="ECO:0000313" key="2">
    <source>
        <dbReference type="EMBL" id="SPC85615.1"/>
    </source>
</evidence>
<sequence length="771" mass="85755">MSTMKASALVGIIEVIHCGASACNQKGEMRRAAHLREMFQIGDLAQMAPRPLKKESVEQIVFTNQDLERVQHPHSDALVITLRIGEFDVKRILIDPGSSAEIMYEPLFRGLGLKAKDLNHAEGPLYGFSGETVVPSRKVTINVKAGTVLSPTQFFVLNTYSPYNAILGRPWLHRMGAVPFTLHQWLKFPTPQGIMEILGDQLVVKQCLVAAVKQKAPPPRDPKEGTKSQLLALLKEYQNVFAWTLYVAPGVDSKFAGHELNVSPDYKPVVQKARRTAPQHAEAVREEVDQLLKIRAVCKVLSTVAVQHCRHEKEKWEVEGLCGFHQSKQSLPKGSLPTPKDRSIGRLHDRATYQRMVTKMFAEQLGRTIEVYINDIVVKSIKSSDHTQDLRQVLDILRRHNLKLNAAKCAFRVGSAEFSPENNMLTEEGNIRGTDQTQEVTGWALYVDGAANSRGSGLGIVLISPTGELLEQAVKLNFDALNNEAEYEALLHGLKIARRLGADPIIRVGRERNGHADSLAGLASSVAPDFRRTITVGVQDFPNIIEKGQEGVCQIETGSSWMDPILNYLSKDVLPADSKEAAKIRRTTTRVYAVAIREDVCWPIEQSAKATSGHTCRRMQLSMSSATRNARCLISDNGTQFDSGPFKKFCSEFGIRNYFSSPAYPQGNGQAESSNKTILNGIKKRLEKSKGQWVEELPNVRWTFKTTPRNSTGETPFSLTYGVEAVIPLEIGLPTLRSEEFNPENNEHALAKDLDLTQERKDLAMIRLASY</sequence>
<dbReference type="GO" id="GO:0015074">
    <property type="term" value="P:DNA integration"/>
    <property type="evidence" value="ECO:0007669"/>
    <property type="project" value="InterPro"/>
</dbReference>
<gene>
    <name evidence="2" type="ORF">FSB_LOCUS13497</name>
</gene>
<dbReference type="EMBL" id="OIVN01000791">
    <property type="protein sequence ID" value="SPC85615.1"/>
    <property type="molecule type" value="Genomic_DNA"/>
</dbReference>
<dbReference type="InterPro" id="IPR012337">
    <property type="entry name" value="RNaseH-like_sf"/>
</dbReference>
<dbReference type="CDD" id="cd01647">
    <property type="entry name" value="RT_LTR"/>
    <property type="match status" value="1"/>
</dbReference>
<dbReference type="Pfam" id="PF13456">
    <property type="entry name" value="RVT_3"/>
    <property type="match status" value="1"/>
</dbReference>
<dbReference type="PROSITE" id="PS50994">
    <property type="entry name" value="INTEGRASE"/>
    <property type="match status" value="1"/>
</dbReference>
<dbReference type="InterPro" id="IPR043128">
    <property type="entry name" value="Rev_trsase/Diguanyl_cyclase"/>
</dbReference>
<dbReference type="InterPro" id="IPR021109">
    <property type="entry name" value="Peptidase_aspartic_dom_sf"/>
</dbReference>